<keyword evidence="3" id="KW-1185">Reference proteome</keyword>
<dbReference type="AlphaFoldDB" id="A0A8H4TIB0"/>
<dbReference type="InterPro" id="IPR008929">
    <property type="entry name" value="Chondroitin_lyas"/>
</dbReference>
<evidence type="ECO:0000313" key="3">
    <source>
        <dbReference type="Proteomes" id="UP000604273"/>
    </source>
</evidence>
<name>A0A8H4TIB0_9HYPO</name>
<feature type="compositionally biased region" description="Basic and acidic residues" evidence="1">
    <location>
        <begin position="140"/>
        <end position="153"/>
    </location>
</feature>
<comment type="caution">
    <text evidence="2">The sequence shown here is derived from an EMBL/GenBank/DDBJ whole genome shotgun (WGS) entry which is preliminary data.</text>
</comment>
<dbReference type="OrthoDB" id="5093989at2759"/>
<feature type="region of interest" description="Disordered" evidence="1">
    <location>
        <begin position="169"/>
        <end position="202"/>
    </location>
</feature>
<reference evidence="2" key="1">
    <citation type="journal article" date="2020" name="BMC Genomics">
        <title>Correction to: Identification and distribution of gene clusters required for synthesis of sphingolipid metabolism inhibitors in diverse species of the filamentous fungus Fusarium.</title>
        <authorList>
            <person name="Kim H.S."/>
            <person name="Lohmar J.M."/>
            <person name="Busman M."/>
            <person name="Brown D.W."/>
            <person name="Naumann T.A."/>
            <person name="Divon H.H."/>
            <person name="Lysoe E."/>
            <person name="Uhlig S."/>
            <person name="Proctor R.H."/>
        </authorList>
    </citation>
    <scope>NUCLEOTIDE SEQUENCE</scope>
    <source>
        <strain evidence="2">NRRL 45417</strain>
    </source>
</reference>
<protein>
    <submittedName>
        <fullName evidence="2">Uncharacterized protein</fullName>
    </submittedName>
</protein>
<organism evidence="2 3">
    <name type="scientific">Fusarium gaditjirri</name>
    <dbReference type="NCBI Taxonomy" id="282569"/>
    <lineage>
        <taxon>Eukaryota</taxon>
        <taxon>Fungi</taxon>
        <taxon>Dikarya</taxon>
        <taxon>Ascomycota</taxon>
        <taxon>Pezizomycotina</taxon>
        <taxon>Sordariomycetes</taxon>
        <taxon>Hypocreomycetidae</taxon>
        <taxon>Hypocreales</taxon>
        <taxon>Nectriaceae</taxon>
        <taxon>Fusarium</taxon>
        <taxon>Fusarium nisikadoi species complex</taxon>
    </lineage>
</organism>
<evidence type="ECO:0000313" key="2">
    <source>
        <dbReference type="EMBL" id="KAF4958528.1"/>
    </source>
</evidence>
<evidence type="ECO:0000256" key="1">
    <source>
        <dbReference type="SAM" id="MobiDB-lite"/>
    </source>
</evidence>
<dbReference type="SUPFAM" id="SSF48230">
    <property type="entry name" value="Chondroitin AC/alginate lyase"/>
    <property type="match status" value="1"/>
</dbReference>
<dbReference type="EMBL" id="JABFAI010000050">
    <property type="protein sequence ID" value="KAF4958528.1"/>
    <property type="molecule type" value="Genomic_DNA"/>
</dbReference>
<proteinExistence type="predicted"/>
<reference evidence="2" key="2">
    <citation type="submission" date="2020-05" db="EMBL/GenBank/DDBJ databases">
        <authorList>
            <person name="Kim H.-S."/>
            <person name="Proctor R.H."/>
            <person name="Brown D.W."/>
        </authorList>
    </citation>
    <scope>NUCLEOTIDE SEQUENCE</scope>
    <source>
        <strain evidence="2">NRRL 45417</strain>
    </source>
</reference>
<feature type="region of interest" description="Disordered" evidence="1">
    <location>
        <begin position="120"/>
        <end position="153"/>
    </location>
</feature>
<accession>A0A8H4TIB0</accession>
<sequence length="202" mass="22888">MASATYDHSKVNALDLPSRRVHMEAFFKHLGLWDSVKVAKTREKCVEMFCQFLNKNGYTTISQQYFEYEVDALVWYNTLKRGKVLTDATKWPWSDTIPKKIDSTIPFSLVYRDWLRRKSRAEGGNGGETKPPKATPNPHHAKDLGDEVASQKEEIASLKGQIASLTEELDSLKGRSVSHENKPVSSTSQGFDESYLNWDISG</sequence>
<dbReference type="Proteomes" id="UP000604273">
    <property type="component" value="Unassembled WGS sequence"/>
</dbReference>
<feature type="compositionally biased region" description="Basic and acidic residues" evidence="1">
    <location>
        <begin position="170"/>
        <end position="182"/>
    </location>
</feature>
<gene>
    <name evidence="2" type="ORF">FGADI_2328</name>
</gene>